<gene>
    <name evidence="1" type="ORF">Patl1_31642</name>
</gene>
<dbReference type="Proteomes" id="UP001164250">
    <property type="component" value="Chromosome 9"/>
</dbReference>
<sequence>MAECYYGELRSCATKWTAYLLWLSQRSLQLKWKDERSFPYIPWKAV</sequence>
<evidence type="ECO:0000313" key="2">
    <source>
        <dbReference type="Proteomes" id="UP001164250"/>
    </source>
</evidence>
<keyword evidence="2" id="KW-1185">Reference proteome</keyword>
<reference evidence="2" key="1">
    <citation type="journal article" date="2023" name="G3 (Bethesda)">
        <title>Genome assembly and association tests identify interacting loci associated with vigor, precocity, and sex in interspecific pistachio rootstocks.</title>
        <authorList>
            <person name="Palmer W."/>
            <person name="Jacygrad E."/>
            <person name="Sagayaradj S."/>
            <person name="Cavanaugh K."/>
            <person name="Han R."/>
            <person name="Bertier L."/>
            <person name="Beede B."/>
            <person name="Kafkas S."/>
            <person name="Golino D."/>
            <person name="Preece J."/>
            <person name="Michelmore R."/>
        </authorList>
    </citation>
    <scope>NUCLEOTIDE SEQUENCE [LARGE SCALE GENOMIC DNA]</scope>
</reference>
<proteinExistence type="predicted"/>
<name>A0ACC1ANQ1_9ROSI</name>
<comment type="caution">
    <text evidence="1">The sequence shown here is derived from an EMBL/GenBank/DDBJ whole genome shotgun (WGS) entry which is preliminary data.</text>
</comment>
<dbReference type="EMBL" id="CM047905">
    <property type="protein sequence ID" value="KAJ0088306.1"/>
    <property type="molecule type" value="Genomic_DNA"/>
</dbReference>
<organism evidence="1 2">
    <name type="scientific">Pistacia atlantica</name>
    <dbReference type="NCBI Taxonomy" id="434234"/>
    <lineage>
        <taxon>Eukaryota</taxon>
        <taxon>Viridiplantae</taxon>
        <taxon>Streptophyta</taxon>
        <taxon>Embryophyta</taxon>
        <taxon>Tracheophyta</taxon>
        <taxon>Spermatophyta</taxon>
        <taxon>Magnoliopsida</taxon>
        <taxon>eudicotyledons</taxon>
        <taxon>Gunneridae</taxon>
        <taxon>Pentapetalae</taxon>
        <taxon>rosids</taxon>
        <taxon>malvids</taxon>
        <taxon>Sapindales</taxon>
        <taxon>Anacardiaceae</taxon>
        <taxon>Pistacia</taxon>
    </lineage>
</organism>
<accession>A0ACC1ANQ1</accession>
<evidence type="ECO:0000313" key="1">
    <source>
        <dbReference type="EMBL" id="KAJ0088306.1"/>
    </source>
</evidence>
<protein>
    <submittedName>
        <fullName evidence="1">Uncharacterized protein</fullName>
    </submittedName>
</protein>